<gene>
    <name evidence="1" type="ORF">H2198_006764</name>
</gene>
<organism evidence="1 2">
    <name type="scientific">Neophaeococcomyces mojaviensis</name>
    <dbReference type="NCBI Taxonomy" id="3383035"/>
    <lineage>
        <taxon>Eukaryota</taxon>
        <taxon>Fungi</taxon>
        <taxon>Dikarya</taxon>
        <taxon>Ascomycota</taxon>
        <taxon>Pezizomycotina</taxon>
        <taxon>Eurotiomycetes</taxon>
        <taxon>Chaetothyriomycetidae</taxon>
        <taxon>Chaetothyriales</taxon>
        <taxon>Chaetothyriales incertae sedis</taxon>
        <taxon>Neophaeococcomyces</taxon>
    </lineage>
</organism>
<keyword evidence="2" id="KW-1185">Reference proteome</keyword>
<evidence type="ECO:0000313" key="2">
    <source>
        <dbReference type="Proteomes" id="UP001172386"/>
    </source>
</evidence>
<dbReference type="EMBL" id="JAPDRQ010000130">
    <property type="protein sequence ID" value="KAJ9654145.1"/>
    <property type="molecule type" value="Genomic_DNA"/>
</dbReference>
<reference evidence="1" key="1">
    <citation type="submission" date="2022-10" db="EMBL/GenBank/DDBJ databases">
        <title>Culturing micro-colonial fungi from biological soil crusts in the Mojave desert and describing Neophaeococcomyces mojavensis, and introducing the new genera and species Taxawa tesnikishii.</title>
        <authorList>
            <person name="Kurbessoian T."/>
            <person name="Stajich J.E."/>
        </authorList>
    </citation>
    <scope>NUCLEOTIDE SEQUENCE</scope>
    <source>
        <strain evidence="1">JES_112</strain>
    </source>
</reference>
<protein>
    <submittedName>
        <fullName evidence="1">Uncharacterized protein</fullName>
    </submittedName>
</protein>
<name>A0ACC3A2P1_9EURO</name>
<evidence type="ECO:0000313" key="1">
    <source>
        <dbReference type="EMBL" id="KAJ9654145.1"/>
    </source>
</evidence>
<comment type="caution">
    <text evidence="1">The sequence shown here is derived from an EMBL/GenBank/DDBJ whole genome shotgun (WGS) entry which is preliminary data.</text>
</comment>
<sequence length="331" mass="37866">MDLPRPRQLLLIAPVVDVRKTATWRSQTTPTEPDELSPITLSSSVDCTFGVLHDFDDPLINPYLTNPTNLSSIDILAVAFYNDILYTDNIYLYQYWKSVGLPVEIRVYPGPHHMLRLDKISPAAKRMRTDGVEFIKRGQESLMWSITQLARQRARNVLQILEIALRTPNQVAQSLPTIPEQPLTHTDIWFAKFKHREVMILAALRTPFSMKNNFDPAILGCIYGVVDPSVYFDVVCTEMVAHGMTPPSQNEVGAVFIRCTVLAAQLASDESLKAEELSMINFIKILYMHGQSRDWITRHGFRIGINCYNNQLMDSDFMKVWIDKWADYDLQ</sequence>
<accession>A0ACC3A2P1</accession>
<dbReference type="Proteomes" id="UP001172386">
    <property type="component" value="Unassembled WGS sequence"/>
</dbReference>
<proteinExistence type="predicted"/>